<name>A0A843TDB7_COLES</name>
<dbReference type="AlphaFoldDB" id="A0A843TDB7"/>
<evidence type="ECO:0000313" key="2">
    <source>
        <dbReference type="Proteomes" id="UP000652761"/>
    </source>
</evidence>
<reference evidence="1" key="1">
    <citation type="submission" date="2017-07" db="EMBL/GenBank/DDBJ databases">
        <title>Taro Niue Genome Assembly and Annotation.</title>
        <authorList>
            <person name="Atibalentja N."/>
            <person name="Keating K."/>
            <person name="Fields C.J."/>
        </authorList>
    </citation>
    <scope>NUCLEOTIDE SEQUENCE</scope>
    <source>
        <strain evidence="1">Niue_2</strain>
        <tissue evidence="1">Leaf</tissue>
    </source>
</reference>
<gene>
    <name evidence="1" type="ORF">Taro_000533</name>
</gene>
<organism evidence="1 2">
    <name type="scientific">Colocasia esculenta</name>
    <name type="common">Wild taro</name>
    <name type="synonym">Arum esculentum</name>
    <dbReference type="NCBI Taxonomy" id="4460"/>
    <lineage>
        <taxon>Eukaryota</taxon>
        <taxon>Viridiplantae</taxon>
        <taxon>Streptophyta</taxon>
        <taxon>Embryophyta</taxon>
        <taxon>Tracheophyta</taxon>
        <taxon>Spermatophyta</taxon>
        <taxon>Magnoliopsida</taxon>
        <taxon>Liliopsida</taxon>
        <taxon>Araceae</taxon>
        <taxon>Aroideae</taxon>
        <taxon>Colocasieae</taxon>
        <taxon>Colocasia</taxon>
    </lineage>
</organism>
<sequence>MDNVEDDDDPPDDPNLVKLTYSMVMLKKGSLTQVIRNPTLVYRLDGASKGNGCIRDDGGTGMPQC</sequence>
<evidence type="ECO:0000313" key="1">
    <source>
        <dbReference type="EMBL" id="MQL68266.1"/>
    </source>
</evidence>
<dbReference type="Proteomes" id="UP000652761">
    <property type="component" value="Unassembled WGS sequence"/>
</dbReference>
<accession>A0A843TDB7</accession>
<comment type="caution">
    <text evidence="1">The sequence shown here is derived from an EMBL/GenBank/DDBJ whole genome shotgun (WGS) entry which is preliminary data.</text>
</comment>
<protein>
    <submittedName>
        <fullName evidence="1">Uncharacterized protein</fullName>
    </submittedName>
</protein>
<keyword evidence="2" id="KW-1185">Reference proteome</keyword>
<dbReference type="EMBL" id="NMUH01000010">
    <property type="protein sequence ID" value="MQL68266.1"/>
    <property type="molecule type" value="Genomic_DNA"/>
</dbReference>
<proteinExistence type="predicted"/>